<dbReference type="Proteomes" id="UP000677228">
    <property type="component" value="Unassembled WGS sequence"/>
</dbReference>
<dbReference type="AlphaFoldDB" id="A0A8S2G850"/>
<evidence type="ECO:0000313" key="3">
    <source>
        <dbReference type="Proteomes" id="UP000677228"/>
    </source>
</evidence>
<organism evidence="1 3">
    <name type="scientific">Didymodactylos carnosus</name>
    <dbReference type="NCBI Taxonomy" id="1234261"/>
    <lineage>
        <taxon>Eukaryota</taxon>
        <taxon>Metazoa</taxon>
        <taxon>Spiralia</taxon>
        <taxon>Gnathifera</taxon>
        <taxon>Rotifera</taxon>
        <taxon>Eurotatoria</taxon>
        <taxon>Bdelloidea</taxon>
        <taxon>Philodinida</taxon>
        <taxon>Philodinidae</taxon>
        <taxon>Didymodactylos</taxon>
    </lineage>
</organism>
<gene>
    <name evidence="1" type="ORF">OVA965_LOCUS44612</name>
    <name evidence="2" type="ORF">TMI583_LOCUS47508</name>
</gene>
<dbReference type="EMBL" id="CAJNOK010064559">
    <property type="protein sequence ID" value="CAF1646934.1"/>
    <property type="molecule type" value="Genomic_DNA"/>
</dbReference>
<comment type="caution">
    <text evidence="1">The sequence shown here is derived from an EMBL/GenBank/DDBJ whole genome shotgun (WGS) entry which is preliminary data.</text>
</comment>
<feature type="non-terminal residue" evidence="1">
    <location>
        <position position="1"/>
    </location>
</feature>
<dbReference type="Proteomes" id="UP000682733">
    <property type="component" value="Unassembled WGS sequence"/>
</dbReference>
<dbReference type="EMBL" id="CAJOBA010092274">
    <property type="protein sequence ID" value="CAF4489617.1"/>
    <property type="molecule type" value="Genomic_DNA"/>
</dbReference>
<protein>
    <submittedName>
        <fullName evidence="1">Uncharacterized protein</fullName>
    </submittedName>
</protein>
<evidence type="ECO:0000313" key="2">
    <source>
        <dbReference type="EMBL" id="CAF4489617.1"/>
    </source>
</evidence>
<name>A0A8S2G850_9BILA</name>
<accession>A0A8S2G850</accession>
<reference evidence="1" key="1">
    <citation type="submission" date="2021-02" db="EMBL/GenBank/DDBJ databases">
        <authorList>
            <person name="Nowell W R."/>
        </authorList>
    </citation>
    <scope>NUCLEOTIDE SEQUENCE</scope>
</reference>
<proteinExistence type="predicted"/>
<sequence>ATDVDKSLRLKLIDICACLNCACLELSKSSSSLRIILQYDLLLKYFYTQFILDNIDQLPWLKQMSTNIIMNSSFSSFISEKYLSQISLAEIKMDNSNKLIYNDIIKSVQQRPQQQQQQRSM</sequence>
<evidence type="ECO:0000313" key="1">
    <source>
        <dbReference type="EMBL" id="CAF1646934.1"/>
    </source>
</evidence>